<comment type="caution">
    <text evidence="2">The sequence shown here is derived from an EMBL/GenBank/DDBJ whole genome shotgun (WGS) entry which is preliminary data.</text>
</comment>
<reference evidence="2 4" key="1">
    <citation type="submission" date="2018-08" db="EMBL/GenBank/DDBJ databases">
        <title>Proposal of Muricauda 72 sp.nov. and Muricauda NH166 sp.nov., isolated from seawater.</title>
        <authorList>
            <person name="Cheng H."/>
            <person name="Wu Y.-H."/>
            <person name="Guo L.-L."/>
            <person name="Xu X.-W."/>
        </authorList>
    </citation>
    <scope>NUCLEOTIDE SEQUENCE [LARGE SCALE GENOMIC DNA]</scope>
    <source>
        <strain evidence="2 4">72</strain>
    </source>
</reference>
<feature type="signal peptide" evidence="1">
    <location>
        <begin position="1"/>
        <end position="20"/>
    </location>
</feature>
<evidence type="ECO:0000313" key="5">
    <source>
        <dbReference type="Proteomes" id="UP000321621"/>
    </source>
</evidence>
<organism evidence="2 4">
    <name type="scientific">Flagellimonas pelagia</name>
    <dbReference type="NCBI Taxonomy" id="2306998"/>
    <lineage>
        <taxon>Bacteria</taxon>
        <taxon>Pseudomonadati</taxon>
        <taxon>Bacteroidota</taxon>
        <taxon>Flavobacteriia</taxon>
        <taxon>Flavobacteriales</taxon>
        <taxon>Flavobacteriaceae</taxon>
        <taxon>Flagellimonas</taxon>
    </lineage>
</organism>
<dbReference type="Proteomes" id="UP000321621">
    <property type="component" value="Unassembled WGS sequence"/>
</dbReference>
<keyword evidence="1" id="KW-0732">Signal</keyword>
<dbReference type="EMBL" id="VNWK01000013">
    <property type="protein sequence ID" value="TXJ98796.1"/>
    <property type="molecule type" value="Genomic_DNA"/>
</dbReference>
<accession>A0A3A1NML0</accession>
<evidence type="ECO:0000256" key="1">
    <source>
        <dbReference type="SAM" id="SignalP"/>
    </source>
</evidence>
<evidence type="ECO:0000313" key="2">
    <source>
        <dbReference type="EMBL" id="RIV46137.1"/>
    </source>
</evidence>
<proteinExistence type="predicted"/>
<feature type="chain" id="PRO_5017356782" evidence="1">
    <location>
        <begin position="21"/>
        <end position="296"/>
    </location>
</feature>
<dbReference type="EMBL" id="QXFI01000013">
    <property type="protein sequence ID" value="RIV46137.1"/>
    <property type="molecule type" value="Genomic_DNA"/>
</dbReference>
<reference evidence="3 5" key="2">
    <citation type="submission" date="2019-07" db="EMBL/GenBank/DDBJ databases">
        <title>Draft genome of two Muricauda strains isolated from deep sea.</title>
        <authorList>
            <person name="Sun C."/>
        </authorList>
    </citation>
    <scope>NUCLEOTIDE SEQUENCE [LARGE SCALE GENOMIC DNA]</scope>
    <source>
        <strain evidence="3 5">72</strain>
    </source>
</reference>
<gene>
    <name evidence="2" type="ORF">D2V05_05535</name>
    <name evidence="3" type="ORF">FQ017_05490</name>
</gene>
<protein>
    <submittedName>
        <fullName evidence="2">Uncharacterized protein</fullName>
    </submittedName>
</protein>
<evidence type="ECO:0000313" key="4">
    <source>
        <dbReference type="Proteomes" id="UP000266691"/>
    </source>
</evidence>
<sequence>MKRYVIIVLMLVLGTVGAFAQKTTKEKSNEEASYVLADLSYMNDAIFMGRRDSIAAPYLLPSIGYYDKSGLFADVTASYLTSSGDKRVDLFYVTGGYLFEAKKWSGGLSGTAYFYNQDSYNVQSEVVADVTGLLSYDFKLLELSLYASSYFNKNSSPDLFLGFIVDKPIYALNRNLLIDPRFSVFAGSQYFYQEYYTTSRLGNRKGQGNGQGGTSTADVVTNVEIAEASEFNVLNLELSLPLHYQYKHLIFSFTPTWAFPQTSATLTTDDGVYEEDLESVFYWSVGVSYWFKTKKN</sequence>
<keyword evidence="5" id="KW-1185">Reference proteome</keyword>
<name>A0A3A1NML0_9FLAO</name>
<dbReference type="RefSeq" id="WP_119646682.1">
    <property type="nucleotide sequence ID" value="NZ_QXFI01000013.1"/>
</dbReference>
<dbReference type="AlphaFoldDB" id="A0A3A1NML0"/>
<evidence type="ECO:0000313" key="3">
    <source>
        <dbReference type="EMBL" id="TXJ98796.1"/>
    </source>
</evidence>
<dbReference type="Proteomes" id="UP000266691">
    <property type="component" value="Unassembled WGS sequence"/>
</dbReference>
<dbReference type="OrthoDB" id="871919at2"/>